<name>A0A2T5PC54_9PSED</name>
<dbReference type="CDD" id="cd00754">
    <property type="entry name" value="Ubl_MoaD"/>
    <property type="match status" value="1"/>
</dbReference>
<dbReference type="InterPro" id="IPR003749">
    <property type="entry name" value="ThiS/MoaD-like"/>
</dbReference>
<evidence type="ECO:0000313" key="5">
    <source>
        <dbReference type="Proteomes" id="UP000244064"/>
    </source>
</evidence>
<dbReference type="InterPro" id="IPR012675">
    <property type="entry name" value="Beta-grasp_dom_sf"/>
</dbReference>
<dbReference type="GO" id="GO:0006777">
    <property type="term" value="P:Mo-molybdopterin cofactor biosynthetic process"/>
    <property type="evidence" value="ECO:0007669"/>
    <property type="project" value="InterPro"/>
</dbReference>
<evidence type="ECO:0000313" key="4">
    <source>
        <dbReference type="EMBL" id="PTU75330.1"/>
    </source>
</evidence>
<accession>A0A2T5PC54</accession>
<dbReference type="GO" id="GO:1990133">
    <property type="term" value="C:molybdopterin adenylyltransferase complex"/>
    <property type="evidence" value="ECO:0007669"/>
    <property type="project" value="TreeGrafter"/>
</dbReference>
<dbReference type="RefSeq" id="WP_108106150.1">
    <property type="nucleotide sequence ID" value="NZ_QASN01000008.1"/>
</dbReference>
<gene>
    <name evidence="4" type="ORF">DBO85_05760</name>
</gene>
<dbReference type="PANTHER" id="PTHR33359">
    <property type="entry name" value="MOLYBDOPTERIN SYNTHASE SULFUR CARRIER SUBUNIT"/>
    <property type="match status" value="1"/>
</dbReference>
<organism evidence="4 5">
    <name type="scientific">Pseudomonas mangrovi</name>
    <dbReference type="NCBI Taxonomy" id="2161748"/>
    <lineage>
        <taxon>Bacteria</taxon>
        <taxon>Pseudomonadati</taxon>
        <taxon>Pseudomonadota</taxon>
        <taxon>Gammaproteobacteria</taxon>
        <taxon>Pseudomonadales</taxon>
        <taxon>Pseudomonadaceae</taxon>
        <taxon>Pseudomonas</taxon>
    </lineage>
</organism>
<protein>
    <recommendedName>
        <fullName evidence="3">Molybdopterin synthase sulfur carrier subunit</fullName>
    </recommendedName>
</protein>
<reference evidence="4 5" key="1">
    <citation type="submission" date="2018-04" db="EMBL/GenBank/DDBJ databases">
        <title>Pseudomonas sp. nov., isolated from mangrove soil.</title>
        <authorList>
            <person name="Chen C."/>
        </authorList>
    </citation>
    <scope>NUCLEOTIDE SEQUENCE [LARGE SCALE GENOMIC DNA]</scope>
    <source>
        <strain evidence="4 5">TC-11</strain>
    </source>
</reference>
<comment type="similarity">
    <text evidence="2">Belongs to the MoaD family.</text>
</comment>
<evidence type="ECO:0000256" key="3">
    <source>
        <dbReference type="ARBA" id="ARBA00024247"/>
    </source>
</evidence>
<proteinExistence type="inferred from homology"/>
<sequence length="80" mass="8993">MIQVQYFARYREALGCEGEQLEGAYASVDQLRRQLVARGGAWQVLDETRLMCARNQELCRLDEPLAEGDEVAFFPPVTGG</sequence>
<dbReference type="SUPFAM" id="SSF54285">
    <property type="entry name" value="MoaD/ThiS"/>
    <property type="match status" value="1"/>
</dbReference>
<dbReference type="Gene3D" id="3.10.20.30">
    <property type="match status" value="1"/>
</dbReference>
<dbReference type="OrthoDB" id="9801945at2"/>
<comment type="caution">
    <text evidence="4">The sequence shown here is derived from an EMBL/GenBank/DDBJ whole genome shotgun (WGS) entry which is preliminary data.</text>
</comment>
<dbReference type="Pfam" id="PF02597">
    <property type="entry name" value="ThiS"/>
    <property type="match status" value="1"/>
</dbReference>
<evidence type="ECO:0000256" key="1">
    <source>
        <dbReference type="ARBA" id="ARBA00022741"/>
    </source>
</evidence>
<dbReference type="EMBL" id="QASN01000008">
    <property type="protein sequence ID" value="PTU75330.1"/>
    <property type="molecule type" value="Genomic_DNA"/>
</dbReference>
<dbReference type="InterPro" id="IPR016155">
    <property type="entry name" value="Mopterin_synth/thiamin_S_b"/>
</dbReference>
<keyword evidence="1" id="KW-0547">Nucleotide-binding</keyword>
<evidence type="ECO:0000256" key="2">
    <source>
        <dbReference type="ARBA" id="ARBA00024200"/>
    </source>
</evidence>
<dbReference type="GO" id="GO:0000166">
    <property type="term" value="F:nucleotide binding"/>
    <property type="evidence" value="ECO:0007669"/>
    <property type="project" value="UniProtKB-KW"/>
</dbReference>
<dbReference type="Proteomes" id="UP000244064">
    <property type="component" value="Unassembled WGS sequence"/>
</dbReference>
<dbReference type="AlphaFoldDB" id="A0A2T5PC54"/>
<keyword evidence="5" id="KW-1185">Reference proteome</keyword>
<dbReference type="PANTHER" id="PTHR33359:SF1">
    <property type="entry name" value="MOLYBDOPTERIN SYNTHASE SULFUR CARRIER SUBUNIT"/>
    <property type="match status" value="1"/>
</dbReference>
<dbReference type="InterPro" id="IPR044672">
    <property type="entry name" value="MOCS2A"/>
</dbReference>